<reference evidence="2" key="1">
    <citation type="journal article" date="2015" name="J. Virol.">
        <title>Genomic and Proteomic Analyses Indicate that Banchine and Campoplegine Polydnaviruses Have Similar, if Not Identical, Viral Ancestors.</title>
        <authorList>
            <person name="Beliveau C."/>
            <person name="Cohen A."/>
            <person name="Stewart D."/>
            <person name="Periquet G."/>
            <person name="Djoumad A."/>
            <person name="Kuhn L."/>
            <person name="Stoltz D."/>
            <person name="Volkoff A.-N."/>
            <person name="Herniou E."/>
            <person name="Drezen J.-M."/>
            <person name="Cusson M."/>
        </authorList>
    </citation>
    <scope>NUCLEOTIDE SEQUENCE</scope>
</reference>
<sequence>MVVVAGPASVYVVLDKYAKKHSGCYLFNRATKKQCRINLLSGNVSSANEQCYSDVKLTEKVQTTPKYKQWYAKPAVCDAQLCSNKNLVEPYSDEDQYSVSCIEIDAIDALSDIVADTGELIFDTVGSFVSIVSKALLPVALTCGGLYVMYKVAMKGIDNEFADDGKSDNSSNPKKRKRKRIAK</sequence>
<accession>A0A0F6Q8B7</accession>
<feature type="compositionally biased region" description="Basic residues" evidence="1">
    <location>
        <begin position="173"/>
        <end position="183"/>
    </location>
</feature>
<proteinExistence type="predicted"/>
<dbReference type="EMBL" id="KP706798">
    <property type="protein sequence ID" value="AKD28061.1"/>
    <property type="molecule type" value="Genomic_DNA"/>
</dbReference>
<dbReference type="AlphaFoldDB" id="A0A0F6Q8B7"/>
<evidence type="ECO:0000256" key="1">
    <source>
        <dbReference type="SAM" id="MobiDB-lite"/>
    </source>
</evidence>
<protein>
    <submittedName>
        <fullName evidence="2">Uncharacterized protein</fullName>
    </submittedName>
</protein>
<feature type="region of interest" description="Disordered" evidence="1">
    <location>
        <begin position="163"/>
        <end position="183"/>
    </location>
</feature>
<gene>
    <name evidence="2" type="primary">U29</name>
</gene>
<evidence type="ECO:0000313" key="2">
    <source>
        <dbReference type="EMBL" id="AKD28061.1"/>
    </source>
</evidence>
<organism evidence="2">
    <name type="scientific">Glypta fumiferanae</name>
    <dbReference type="NCBI Taxonomy" id="389681"/>
    <lineage>
        <taxon>Eukaryota</taxon>
        <taxon>Metazoa</taxon>
        <taxon>Ecdysozoa</taxon>
        <taxon>Arthropoda</taxon>
        <taxon>Hexapoda</taxon>
        <taxon>Insecta</taxon>
        <taxon>Pterygota</taxon>
        <taxon>Neoptera</taxon>
        <taxon>Endopterygota</taxon>
        <taxon>Hymenoptera</taxon>
        <taxon>Apocrita</taxon>
        <taxon>Ichneumonoidea</taxon>
        <taxon>Ichneumonidae</taxon>
        <taxon>Banchinae</taxon>
        <taxon>Glypta</taxon>
    </lineage>
</organism>
<name>A0A0F6Q8B7_9HYME</name>